<dbReference type="InterPro" id="IPR001796">
    <property type="entry name" value="DHFR_dom"/>
</dbReference>
<accession>A0ABW3D8T8</accession>
<evidence type="ECO:0000256" key="1">
    <source>
        <dbReference type="ARBA" id="ARBA00004903"/>
    </source>
</evidence>
<keyword evidence="4 7" id="KW-0554">One-carbon metabolism</keyword>
<dbReference type="PANTHER" id="PTHR48069">
    <property type="entry name" value="DIHYDROFOLATE REDUCTASE"/>
    <property type="match status" value="1"/>
</dbReference>
<comment type="catalytic activity">
    <reaction evidence="7">
        <text>(6S)-5,6,7,8-tetrahydrofolate + NADP(+) = 7,8-dihydrofolate + NADPH + H(+)</text>
        <dbReference type="Rhea" id="RHEA:15009"/>
        <dbReference type="ChEBI" id="CHEBI:15378"/>
        <dbReference type="ChEBI" id="CHEBI:57451"/>
        <dbReference type="ChEBI" id="CHEBI:57453"/>
        <dbReference type="ChEBI" id="CHEBI:57783"/>
        <dbReference type="ChEBI" id="CHEBI:58349"/>
        <dbReference type="EC" id="1.5.1.3"/>
    </reaction>
</comment>
<dbReference type="InterPro" id="IPR024072">
    <property type="entry name" value="DHFR-like_dom_sf"/>
</dbReference>
<evidence type="ECO:0000313" key="10">
    <source>
        <dbReference type="EMBL" id="MFD0868862.1"/>
    </source>
</evidence>
<dbReference type="GO" id="GO:0004146">
    <property type="term" value="F:dihydrofolate reductase activity"/>
    <property type="evidence" value="ECO:0007669"/>
    <property type="project" value="UniProtKB-EC"/>
</dbReference>
<dbReference type="PANTHER" id="PTHR48069:SF3">
    <property type="entry name" value="DIHYDROFOLATE REDUCTASE"/>
    <property type="match status" value="1"/>
</dbReference>
<dbReference type="SUPFAM" id="SSF53597">
    <property type="entry name" value="Dihydrofolate reductase-like"/>
    <property type="match status" value="1"/>
</dbReference>
<dbReference type="Gene3D" id="3.40.430.10">
    <property type="entry name" value="Dihydrofolate Reductase, subunit A"/>
    <property type="match status" value="1"/>
</dbReference>
<dbReference type="Proteomes" id="UP001597120">
    <property type="component" value="Unassembled WGS sequence"/>
</dbReference>
<keyword evidence="11" id="KW-1185">Reference proteome</keyword>
<dbReference type="PROSITE" id="PS00075">
    <property type="entry name" value="DHFR_1"/>
    <property type="match status" value="1"/>
</dbReference>
<dbReference type="PIRSF" id="PIRSF000194">
    <property type="entry name" value="DHFR"/>
    <property type="match status" value="1"/>
</dbReference>
<evidence type="ECO:0000256" key="4">
    <source>
        <dbReference type="ARBA" id="ARBA00022563"/>
    </source>
</evidence>
<evidence type="ECO:0000256" key="8">
    <source>
        <dbReference type="RuleBase" id="RU004474"/>
    </source>
</evidence>
<dbReference type="Pfam" id="PF00186">
    <property type="entry name" value="DHFR_1"/>
    <property type="match status" value="1"/>
</dbReference>
<dbReference type="EMBL" id="JBHTIU010000024">
    <property type="protein sequence ID" value="MFD0868862.1"/>
    <property type="molecule type" value="Genomic_DNA"/>
</dbReference>
<evidence type="ECO:0000259" key="9">
    <source>
        <dbReference type="PROSITE" id="PS51330"/>
    </source>
</evidence>
<dbReference type="InterPro" id="IPR017925">
    <property type="entry name" value="DHFR_CS"/>
</dbReference>
<gene>
    <name evidence="10" type="ORF">ACFQ03_06845</name>
</gene>
<comment type="function">
    <text evidence="7">Key enzyme in folate metabolism. Catalyzes an essential reaction for de novo glycine and purine synthesis, and for DNA precursor synthesis.</text>
</comment>
<evidence type="ECO:0000256" key="5">
    <source>
        <dbReference type="ARBA" id="ARBA00022857"/>
    </source>
</evidence>
<feature type="domain" description="DHFR" evidence="9">
    <location>
        <begin position="2"/>
        <end position="160"/>
    </location>
</feature>
<dbReference type="InterPro" id="IPR012259">
    <property type="entry name" value="DHFR"/>
</dbReference>
<proteinExistence type="inferred from homology"/>
<evidence type="ECO:0000256" key="2">
    <source>
        <dbReference type="ARBA" id="ARBA00009539"/>
    </source>
</evidence>
<dbReference type="EC" id="1.5.1.3" evidence="3 7"/>
<evidence type="ECO:0000256" key="3">
    <source>
        <dbReference type="ARBA" id="ARBA00012856"/>
    </source>
</evidence>
<keyword evidence="6 7" id="KW-0560">Oxidoreductase</keyword>
<dbReference type="RefSeq" id="WP_144941050.1">
    <property type="nucleotide sequence ID" value="NZ_JBHTIU010000024.1"/>
</dbReference>
<dbReference type="CDD" id="cd00209">
    <property type="entry name" value="DHFR"/>
    <property type="match status" value="1"/>
</dbReference>
<dbReference type="PROSITE" id="PS51330">
    <property type="entry name" value="DHFR_2"/>
    <property type="match status" value="1"/>
</dbReference>
<evidence type="ECO:0000313" key="11">
    <source>
        <dbReference type="Proteomes" id="UP001597120"/>
    </source>
</evidence>
<name>A0ABW3D8T8_9BACL</name>
<comment type="caution">
    <text evidence="10">The sequence shown here is derived from an EMBL/GenBank/DDBJ whole genome shotgun (WGS) entry which is preliminary data.</text>
</comment>
<dbReference type="PRINTS" id="PR00070">
    <property type="entry name" value="DHFR"/>
</dbReference>
<organism evidence="10 11">
    <name type="scientific">Paenibacillus residui</name>
    <dbReference type="NCBI Taxonomy" id="629724"/>
    <lineage>
        <taxon>Bacteria</taxon>
        <taxon>Bacillati</taxon>
        <taxon>Bacillota</taxon>
        <taxon>Bacilli</taxon>
        <taxon>Bacillales</taxon>
        <taxon>Paenibacillaceae</taxon>
        <taxon>Paenibacillus</taxon>
    </lineage>
</organism>
<comment type="pathway">
    <text evidence="1 7">Cofactor biosynthesis; tetrahydrofolate biosynthesis; 5,6,7,8-tetrahydrofolate from 7,8-dihydrofolate: step 1/1.</text>
</comment>
<sequence length="168" mass="19372">MKLTLIAAMDRNRVIGRDNDIPWKLPKDQMFFRQTTMGHPIVMGRKNYESMGRPLPGRRNIVLTRNPDYRAEGCEVVASPEEALALVAADPEVFIIGGEEVYRLFLPYAHRLVLTMIDHEFGGDTFFPEVNEEEWKLISVTPGVTDERNPYRYDFHVYERISGGTRLI</sequence>
<evidence type="ECO:0000256" key="6">
    <source>
        <dbReference type="ARBA" id="ARBA00023002"/>
    </source>
</evidence>
<evidence type="ECO:0000256" key="7">
    <source>
        <dbReference type="PIRNR" id="PIRNR000194"/>
    </source>
</evidence>
<comment type="similarity">
    <text evidence="2 7 8">Belongs to the dihydrofolate reductase family.</text>
</comment>
<keyword evidence="5 7" id="KW-0521">NADP</keyword>
<reference evidence="11" key="1">
    <citation type="journal article" date="2019" name="Int. J. Syst. Evol. Microbiol.">
        <title>The Global Catalogue of Microorganisms (GCM) 10K type strain sequencing project: providing services to taxonomists for standard genome sequencing and annotation.</title>
        <authorList>
            <consortium name="The Broad Institute Genomics Platform"/>
            <consortium name="The Broad Institute Genome Sequencing Center for Infectious Disease"/>
            <person name="Wu L."/>
            <person name="Ma J."/>
        </authorList>
    </citation>
    <scope>NUCLEOTIDE SEQUENCE [LARGE SCALE GENOMIC DNA]</scope>
    <source>
        <strain evidence="11">CCUG 57263</strain>
    </source>
</reference>
<protein>
    <recommendedName>
        <fullName evidence="3 7">Dihydrofolate reductase</fullName>
        <ecNumber evidence="3 7">1.5.1.3</ecNumber>
    </recommendedName>
</protein>